<dbReference type="AlphaFoldDB" id="A0A6C2UE97"/>
<accession>A0A6C2UE97</accession>
<protein>
    <submittedName>
        <fullName evidence="2">Uncharacterized protein</fullName>
    </submittedName>
</protein>
<name>A0A6C2UE97_PONDE</name>
<feature type="chain" id="PRO_5025685950" evidence="1">
    <location>
        <begin position="21"/>
        <end position="802"/>
    </location>
</feature>
<dbReference type="EMBL" id="CAAHFG010000005">
    <property type="protein sequence ID" value="VGO17694.1"/>
    <property type="molecule type" value="Genomic_DNA"/>
</dbReference>
<proteinExistence type="predicted"/>
<evidence type="ECO:0000313" key="3">
    <source>
        <dbReference type="Proteomes" id="UP000366872"/>
    </source>
</evidence>
<organism evidence="2 3">
    <name type="scientific">Pontiella desulfatans</name>
    <dbReference type="NCBI Taxonomy" id="2750659"/>
    <lineage>
        <taxon>Bacteria</taxon>
        <taxon>Pseudomonadati</taxon>
        <taxon>Kiritimatiellota</taxon>
        <taxon>Kiritimatiellia</taxon>
        <taxon>Kiritimatiellales</taxon>
        <taxon>Pontiellaceae</taxon>
        <taxon>Pontiella</taxon>
    </lineage>
</organism>
<evidence type="ECO:0000256" key="1">
    <source>
        <dbReference type="SAM" id="SignalP"/>
    </source>
</evidence>
<reference evidence="2 3" key="1">
    <citation type="submission" date="2019-04" db="EMBL/GenBank/DDBJ databases">
        <authorList>
            <person name="Van Vliet M D."/>
        </authorList>
    </citation>
    <scope>NUCLEOTIDE SEQUENCE [LARGE SCALE GENOMIC DNA]</scope>
    <source>
        <strain evidence="2 3">F1</strain>
    </source>
</reference>
<keyword evidence="3" id="KW-1185">Reference proteome</keyword>
<feature type="signal peptide" evidence="1">
    <location>
        <begin position="1"/>
        <end position="20"/>
    </location>
</feature>
<gene>
    <name evidence="2" type="ORF">PDESU_06296</name>
</gene>
<keyword evidence="1" id="KW-0732">Signal</keyword>
<dbReference type="RefSeq" id="WP_136083179.1">
    <property type="nucleotide sequence ID" value="NZ_CAAHFG010000005.1"/>
</dbReference>
<dbReference type="Proteomes" id="UP000366872">
    <property type="component" value="Unassembled WGS sequence"/>
</dbReference>
<evidence type="ECO:0000313" key="2">
    <source>
        <dbReference type="EMBL" id="VGO17694.1"/>
    </source>
</evidence>
<sequence length="802" mass="84139">MKIRWKVYLAIMISVSAAHAATWDGSELDGLWTNELNWAGDALPTDGETIDISTGDTVSGEGLSGQVLPNGSTVNLSGNSTLTQPGGAIRMNGSTLNVASGSGLTGNGFWDLSGATLNFEDGAIATMADWEQKGNNTFKFELSASGFTKLEPGNLRLGGGATMANATYIADLQNYSGGTGTVTLVDFANDFAGVTAESFSDSTRYVTNSGVFTNSTITFDVLNDAIVLNILDVLPPVIPPVTWDNESGDGSWTTASNWDPDGLPTLADDVLVGTGGVVTNGRKEFAFLEIKNGASVTFSENLEPGNVISNAGTVDVDGVWRLQGSEVNLAGTGTLGANLTFLDTSDGTLNFEDGASFNNTGMAVELKASPTFGFKLSETGFATVQAGELLNAGSGSTTTTWENVTFEIDATDYDLSNGKTLVLMDFTNVAWKGSDEIFDPTVTVEGGVGTMAFDEVEHQVVLSLFDVVVWDDGGSGSSFSTAENWVGDVAPVSGSQSVAFKSSISSVTAYFLSEFTIGSNQVMLSEGNFVPMRIGDGADLTIQSGGVLDFTSGGNGILAQSGAGDVANVSLEGQAAASVHFYYPQTNWTHTFTPNASGIGTFEVKQQLVLEGNLVVDVSNYDPANGTDLVLFDYGTLTGSGSFADVTVIGEDDYTLVYDYDIDGNGDLGIALIVPPALTAQGTPYTWLEDYDLVVSNEYEQADLEDTDLDGLLNWQEYRAGTNPTNSASVLEVNSVTEVGIDQYDVAWQSVAGKTYNVVSVNNLQYGSPVTNASNVVGVETETVTTVTVSSDATFFTVELAE</sequence>